<dbReference type="InterPro" id="IPR000835">
    <property type="entry name" value="HTH_MarR-typ"/>
</dbReference>
<evidence type="ECO:0000256" key="2">
    <source>
        <dbReference type="ARBA" id="ARBA00023125"/>
    </source>
</evidence>
<dbReference type="Proteomes" id="UP000005356">
    <property type="component" value="Unassembled WGS sequence"/>
</dbReference>
<feature type="domain" description="HTH marR-type" evidence="4">
    <location>
        <begin position="3"/>
        <end position="137"/>
    </location>
</feature>
<evidence type="ECO:0000256" key="3">
    <source>
        <dbReference type="ARBA" id="ARBA00023163"/>
    </source>
</evidence>
<evidence type="ECO:0000259" key="4">
    <source>
        <dbReference type="PROSITE" id="PS50995"/>
    </source>
</evidence>
<dbReference type="InterPro" id="IPR036388">
    <property type="entry name" value="WH-like_DNA-bd_sf"/>
</dbReference>
<reference evidence="5 6" key="1">
    <citation type="journal article" date="2014" name="Int. J. Syst. Evol. Microbiol.">
        <title>Phylogenomics and the dynamic genome evolution of the genus Streptococcus.</title>
        <authorList>
            <consortium name="The Broad Institute Genome Sequencing Platform"/>
            <person name="Richards V.P."/>
            <person name="Palmer S.R."/>
            <person name="Pavinski Bitar P.D."/>
            <person name="Qin X."/>
            <person name="Weinstock G.M."/>
            <person name="Highlander S.K."/>
            <person name="Town C.D."/>
            <person name="Burne R.A."/>
            <person name="Stanhope M.J."/>
        </authorList>
    </citation>
    <scope>NUCLEOTIDE SEQUENCE [LARGE SCALE GENOMIC DNA]</scope>
    <source>
        <strain evidence="5 6">Jelinkova 176</strain>
    </source>
</reference>
<dbReference type="InterPro" id="IPR036390">
    <property type="entry name" value="WH_DNA-bd_sf"/>
</dbReference>
<dbReference type="PRINTS" id="PR00598">
    <property type="entry name" value="HTHMARR"/>
</dbReference>
<keyword evidence="2" id="KW-0238">DNA-binding</keyword>
<dbReference type="PANTHER" id="PTHR42756">
    <property type="entry name" value="TRANSCRIPTIONAL REGULATOR, MARR"/>
    <property type="match status" value="1"/>
</dbReference>
<dbReference type="Pfam" id="PF01047">
    <property type="entry name" value="MarR"/>
    <property type="match status" value="1"/>
</dbReference>
<dbReference type="PANTHER" id="PTHR42756:SF1">
    <property type="entry name" value="TRANSCRIPTIONAL REPRESSOR OF EMRAB OPERON"/>
    <property type="match status" value="1"/>
</dbReference>
<dbReference type="PROSITE" id="PS50995">
    <property type="entry name" value="HTH_MARR_2"/>
    <property type="match status" value="1"/>
</dbReference>
<accession>A0ABN0CW68</accession>
<evidence type="ECO:0000256" key="1">
    <source>
        <dbReference type="ARBA" id="ARBA00023015"/>
    </source>
</evidence>
<keyword evidence="3" id="KW-0804">Transcription</keyword>
<protein>
    <submittedName>
        <fullName evidence="5">Transcriptional regulator, MarR family</fullName>
    </submittedName>
</protein>
<organism evidence="5 6">
    <name type="scientific">Streptococcus porcinus str. Jelinkova 176</name>
    <dbReference type="NCBI Taxonomy" id="873448"/>
    <lineage>
        <taxon>Bacteria</taxon>
        <taxon>Bacillati</taxon>
        <taxon>Bacillota</taxon>
        <taxon>Bacilli</taxon>
        <taxon>Lactobacillales</taxon>
        <taxon>Streptococcaceae</taxon>
        <taxon>Streptococcus</taxon>
    </lineage>
</organism>
<dbReference type="SMART" id="SM00347">
    <property type="entry name" value="HTH_MARR"/>
    <property type="match status" value="1"/>
</dbReference>
<proteinExistence type="predicted"/>
<sequence>MENDHIGILIKKSSQTFDKAAGHILAPHGLTPSQFKILKYVTLKPEASVRQIDIEAYFCISNPTVTGILQNLEKKELIYRQAHPDDKRSKIIRLTEKTKNARDFILKTSDQIEASFTKKLTDNEKNTLRQLLLKLLNSDDILK</sequence>
<gene>
    <name evidence="5" type="ORF">STRPO_1855</name>
</gene>
<name>A0ABN0CW68_STRPO</name>
<comment type="caution">
    <text evidence="5">The sequence shown here is derived from an EMBL/GenBank/DDBJ whole genome shotgun (WGS) entry which is preliminary data.</text>
</comment>
<keyword evidence="6" id="KW-1185">Reference proteome</keyword>
<dbReference type="SUPFAM" id="SSF46785">
    <property type="entry name" value="Winged helix' DNA-binding domain"/>
    <property type="match status" value="1"/>
</dbReference>
<evidence type="ECO:0000313" key="5">
    <source>
        <dbReference type="EMBL" id="EGJ27523.1"/>
    </source>
</evidence>
<dbReference type="Gene3D" id="1.10.10.10">
    <property type="entry name" value="Winged helix-like DNA-binding domain superfamily/Winged helix DNA-binding domain"/>
    <property type="match status" value="1"/>
</dbReference>
<evidence type="ECO:0000313" key="6">
    <source>
        <dbReference type="Proteomes" id="UP000005356"/>
    </source>
</evidence>
<dbReference type="EMBL" id="AEUU02000001">
    <property type="protein sequence ID" value="EGJ27523.1"/>
    <property type="molecule type" value="Genomic_DNA"/>
</dbReference>
<keyword evidence="1" id="KW-0805">Transcription regulation</keyword>
<dbReference type="RefSeq" id="WP_003084603.1">
    <property type="nucleotide sequence ID" value="NZ_AEUU02000001.1"/>
</dbReference>